<name>A0A853GUW4_9BURK</name>
<dbReference type="OrthoDB" id="9788127at2"/>
<comment type="caution">
    <text evidence="1">The sequence shown here is derived from an EMBL/GenBank/DDBJ whole genome shotgun (WGS) entry which is preliminary data.</text>
</comment>
<dbReference type="PANTHER" id="PTHR28055">
    <property type="entry name" value="ALTERED INHERITANCE OF MITOCHONDRIA PROTEIN 41, MITOCHONDRIAL"/>
    <property type="match status" value="1"/>
</dbReference>
<evidence type="ECO:0000313" key="2">
    <source>
        <dbReference type="Proteomes" id="UP000554144"/>
    </source>
</evidence>
<dbReference type="EMBL" id="JACCEV010000002">
    <property type="protein sequence ID" value="NYT85937.1"/>
    <property type="molecule type" value="Genomic_DNA"/>
</dbReference>
<dbReference type="Gene3D" id="1.10.10.410">
    <property type="match status" value="1"/>
</dbReference>
<dbReference type="Gene3D" id="1.10.1510.10">
    <property type="entry name" value="Uncharacterised protein YqeY/AIM41 PF09424, N-terminal domain"/>
    <property type="match status" value="1"/>
</dbReference>
<protein>
    <submittedName>
        <fullName evidence="1">GatB/YqeY domain-containing protein</fullName>
    </submittedName>
</protein>
<dbReference type="AlphaFoldDB" id="A0A853GUW4"/>
<keyword evidence="2" id="KW-1185">Reference proteome</keyword>
<dbReference type="SUPFAM" id="SSF89095">
    <property type="entry name" value="GatB/YqeY motif"/>
    <property type="match status" value="1"/>
</dbReference>
<dbReference type="InterPro" id="IPR019004">
    <property type="entry name" value="YqeY/Aim41"/>
</dbReference>
<dbReference type="PANTHER" id="PTHR28055:SF1">
    <property type="entry name" value="ALTERED INHERITANCE OF MITOCHONDRIA PROTEIN 41, MITOCHONDRIAL"/>
    <property type="match status" value="1"/>
</dbReference>
<accession>A0A853GUW4</accession>
<dbReference type="InterPro" id="IPR023168">
    <property type="entry name" value="GatB_Yqey_C_2"/>
</dbReference>
<dbReference type="Proteomes" id="UP000554144">
    <property type="component" value="Unassembled WGS sequence"/>
</dbReference>
<dbReference type="GO" id="GO:0016884">
    <property type="term" value="F:carbon-nitrogen ligase activity, with glutamine as amido-N-donor"/>
    <property type="evidence" value="ECO:0007669"/>
    <property type="project" value="InterPro"/>
</dbReference>
<proteinExistence type="predicted"/>
<evidence type="ECO:0000313" key="1">
    <source>
        <dbReference type="EMBL" id="NYT85937.1"/>
    </source>
</evidence>
<dbReference type="RefSeq" id="WP_130040026.1">
    <property type="nucleotide sequence ID" value="NZ_JACCEV010000002.1"/>
</dbReference>
<dbReference type="Pfam" id="PF09424">
    <property type="entry name" value="YqeY"/>
    <property type="match status" value="1"/>
</dbReference>
<dbReference type="InterPro" id="IPR003789">
    <property type="entry name" value="Asn/Gln_tRNA_amidoTrase-B-like"/>
</dbReference>
<gene>
    <name evidence="1" type="ORF">H0A62_10010</name>
</gene>
<dbReference type="InterPro" id="IPR042184">
    <property type="entry name" value="YqeY/Aim41_N"/>
</dbReference>
<reference evidence="1 2" key="1">
    <citation type="submission" date="2020-07" db="EMBL/GenBank/DDBJ databases">
        <title>Taxonomic revisions and descriptions of new bacterial species based on genomic comparisons in the high-G+C-content subgroup of the family Alcaligenaceae.</title>
        <authorList>
            <person name="Szabo A."/>
            <person name="Felfoldi T."/>
        </authorList>
    </citation>
    <scope>NUCLEOTIDE SEQUENCE [LARGE SCALE GENOMIC DNA]</scope>
    <source>
        <strain evidence="1 2">DSM 25667</strain>
    </source>
</reference>
<organism evidence="1 2">
    <name type="scientific">Pollutimonas harenae</name>
    <dbReference type="NCBI Taxonomy" id="657015"/>
    <lineage>
        <taxon>Bacteria</taxon>
        <taxon>Pseudomonadati</taxon>
        <taxon>Pseudomonadota</taxon>
        <taxon>Betaproteobacteria</taxon>
        <taxon>Burkholderiales</taxon>
        <taxon>Alcaligenaceae</taxon>
        <taxon>Pollutimonas</taxon>
    </lineage>
</organism>
<sequence length="152" mass="16314">MGNLLKPQLAEAVKTAMRAKDSARLGTLRFLQAAVKQKEVDERRELDDTEITAIIEKQVKQRRESIAAFEQAGRIETAEQEKAEVTVLQEFLPQAADPAEVEAAIGAAIAQVNDQGVTGAPAMGKVMAILKTALAGRADMSAVSAQVKARLM</sequence>